<dbReference type="CDD" id="cd00303">
    <property type="entry name" value="retropepsin_like"/>
    <property type="match status" value="1"/>
</dbReference>
<keyword evidence="5" id="KW-1185">Reference proteome</keyword>
<reference evidence="5" key="1">
    <citation type="submission" date="2022-10" db="EMBL/GenBank/DDBJ databases">
        <title>Genome assembly of Pristionchus species.</title>
        <authorList>
            <person name="Yoshida K."/>
            <person name="Sommer R.J."/>
        </authorList>
    </citation>
    <scope>NUCLEOTIDE SEQUENCE [LARGE SCALE GENOMIC DNA]</scope>
    <source>
        <strain evidence="5">RS5460</strain>
    </source>
</reference>
<evidence type="ECO:0000259" key="3">
    <source>
        <dbReference type="PROSITE" id="PS50175"/>
    </source>
</evidence>
<dbReference type="EMBL" id="BTRK01000004">
    <property type="protein sequence ID" value="GMR50052.1"/>
    <property type="molecule type" value="Genomic_DNA"/>
</dbReference>
<protein>
    <recommendedName>
        <fullName evidence="3">Peptidase A2 domain-containing protein</fullName>
    </recommendedName>
</protein>
<evidence type="ECO:0000313" key="5">
    <source>
        <dbReference type="Proteomes" id="UP001328107"/>
    </source>
</evidence>
<dbReference type="Pfam" id="PF13975">
    <property type="entry name" value="gag-asp_proteas"/>
    <property type="match status" value="1"/>
</dbReference>
<evidence type="ECO:0000256" key="1">
    <source>
        <dbReference type="ARBA" id="ARBA00022801"/>
    </source>
</evidence>
<dbReference type="GO" id="GO:0004190">
    <property type="term" value="F:aspartic-type endopeptidase activity"/>
    <property type="evidence" value="ECO:0007669"/>
    <property type="project" value="InterPro"/>
</dbReference>
<evidence type="ECO:0000313" key="4">
    <source>
        <dbReference type="EMBL" id="GMR50052.1"/>
    </source>
</evidence>
<dbReference type="AlphaFoldDB" id="A0AAN5I2X9"/>
<accession>A0AAN5I2X9</accession>
<evidence type="ECO:0000256" key="2">
    <source>
        <dbReference type="SAM" id="MobiDB-lite"/>
    </source>
</evidence>
<dbReference type="PROSITE" id="PS50175">
    <property type="entry name" value="ASP_PROT_RETROV"/>
    <property type="match status" value="1"/>
</dbReference>
<proteinExistence type="predicted"/>
<dbReference type="InterPro" id="IPR001995">
    <property type="entry name" value="Peptidase_A2_cat"/>
</dbReference>
<dbReference type="InterPro" id="IPR021109">
    <property type="entry name" value="Peptidase_aspartic_dom_sf"/>
</dbReference>
<dbReference type="PROSITE" id="PS00141">
    <property type="entry name" value="ASP_PROTEASE"/>
    <property type="match status" value="1"/>
</dbReference>
<feature type="region of interest" description="Disordered" evidence="2">
    <location>
        <begin position="1"/>
        <end position="44"/>
    </location>
</feature>
<feature type="non-terminal residue" evidence="4">
    <location>
        <position position="473"/>
    </location>
</feature>
<name>A0AAN5I2X9_9BILA</name>
<comment type="caution">
    <text evidence="4">The sequence shown here is derived from an EMBL/GenBank/DDBJ whole genome shotgun (WGS) entry which is preliminary data.</text>
</comment>
<dbReference type="GO" id="GO:0006508">
    <property type="term" value="P:proteolysis"/>
    <property type="evidence" value="ECO:0007669"/>
    <property type="project" value="InterPro"/>
</dbReference>
<dbReference type="Gene3D" id="2.40.70.10">
    <property type="entry name" value="Acid Proteases"/>
    <property type="match status" value="1"/>
</dbReference>
<feature type="compositionally biased region" description="Gly residues" evidence="2">
    <location>
        <begin position="1"/>
        <end position="13"/>
    </location>
</feature>
<feature type="non-terminal residue" evidence="4">
    <location>
        <position position="1"/>
    </location>
</feature>
<dbReference type="SUPFAM" id="SSF50630">
    <property type="entry name" value="Acid proteases"/>
    <property type="match status" value="1"/>
</dbReference>
<gene>
    <name evidence="4" type="ORF">PMAYCL1PPCAC_20247</name>
</gene>
<dbReference type="InterPro" id="IPR001969">
    <property type="entry name" value="Aspartic_peptidase_AS"/>
</dbReference>
<dbReference type="Proteomes" id="UP001328107">
    <property type="component" value="Unassembled WGS sequence"/>
</dbReference>
<sequence>GTGANAVPIGGGNETPPGVQAIESRNGQEEPMTEEESRESQMVPEEDEYFFIKRRELVNGKLNGVPVRVLLDTGADVSIISRNVIERIKGVKVETGSLPIISDVQNSTIDIMGRTILDVELEVGKRSSVGFYVVNNNLDKVIIGGKGLEYIGVELQEIGFKEKEDKKGEDENEAVVLRNTTIEPGELESLWVTGKEGCPVVLESLVEQIVERVAIDEKIVSIPVYNDTESNMHFANMFKRHNVCPRILRWAQELSAFTLDIIHVKGKDNVVAESLSRSPIPPMEGESMEPVTIGDDVVINAMMTRLRLNEERKKENNERVDQEIQEGLQKWKNARRGDEWVQKIIGRKEDKGREAESEMIRILDSSRKYSMADVWIDRGILYDEINERLKEERERMKGKYDRRWENNKLYEPLVGDRVYAYKERGEEKNPKLRINRTAERGSPLHWDWICPECAKNPRPLKAVWPGCPSDMTS</sequence>
<organism evidence="4 5">
    <name type="scientific">Pristionchus mayeri</name>
    <dbReference type="NCBI Taxonomy" id="1317129"/>
    <lineage>
        <taxon>Eukaryota</taxon>
        <taxon>Metazoa</taxon>
        <taxon>Ecdysozoa</taxon>
        <taxon>Nematoda</taxon>
        <taxon>Chromadorea</taxon>
        <taxon>Rhabditida</taxon>
        <taxon>Rhabditina</taxon>
        <taxon>Diplogasteromorpha</taxon>
        <taxon>Diplogasteroidea</taxon>
        <taxon>Neodiplogasteridae</taxon>
        <taxon>Pristionchus</taxon>
    </lineage>
</organism>
<keyword evidence="1" id="KW-0378">Hydrolase</keyword>
<feature type="domain" description="Peptidase A2" evidence="3">
    <location>
        <begin position="67"/>
        <end position="148"/>
    </location>
</feature>